<evidence type="ECO:0000313" key="2">
    <source>
        <dbReference type="Proteomes" id="UP000516173"/>
    </source>
</evidence>
<dbReference type="GeneID" id="80349703"/>
<reference evidence="1 2" key="1">
    <citation type="submission" date="2020-08" db="EMBL/GenBank/DDBJ databases">
        <title>Genome Sequencing of Nocardia wallacei strain FMUON74 and assembly.</title>
        <authorList>
            <person name="Toyokawa M."/>
            <person name="Uesaka K."/>
        </authorList>
    </citation>
    <scope>NUCLEOTIDE SEQUENCE [LARGE SCALE GENOMIC DNA]</scope>
    <source>
        <strain evidence="1 2">FMUON74</strain>
    </source>
</reference>
<dbReference type="Proteomes" id="UP000516173">
    <property type="component" value="Chromosome"/>
</dbReference>
<organism evidence="1 2">
    <name type="scientific">Nocardia wallacei</name>
    <dbReference type="NCBI Taxonomy" id="480035"/>
    <lineage>
        <taxon>Bacteria</taxon>
        <taxon>Bacillati</taxon>
        <taxon>Actinomycetota</taxon>
        <taxon>Actinomycetes</taxon>
        <taxon>Mycobacteriales</taxon>
        <taxon>Nocardiaceae</taxon>
        <taxon>Nocardia</taxon>
    </lineage>
</organism>
<dbReference type="EMBL" id="AP023396">
    <property type="protein sequence ID" value="BCK57492.1"/>
    <property type="molecule type" value="Genomic_DNA"/>
</dbReference>
<proteinExistence type="predicted"/>
<sequence length="134" mass="14256">MFDCGHGRREVPLAGSLRQLEIGDPVTVQVPCDNPHCLSGAHGVVADFRSEHVLVRLAATPIGHADETVVSVGSRQVEYGHTGVDANSAARQRCSPEDYAAACVRAAAALATDRKIITGAQAARMLAAWQRSRR</sequence>
<protein>
    <submittedName>
        <fullName evidence="1">Uncharacterized protein</fullName>
    </submittedName>
</protein>
<gene>
    <name evidence="1" type="ORF">NWFMUON74_52640</name>
</gene>
<evidence type="ECO:0000313" key="1">
    <source>
        <dbReference type="EMBL" id="BCK57492.1"/>
    </source>
</evidence>
<dbReference type="AlphaFoldDB" id="A0A7G1KQQ7"/>
<dbReference type="RefSeq" id="WP_187684391.1">
    <property type="nucleotide sequence ID" value="NZ_AP023396.1"/>
</dbReference>
<name>A0A7G1KQQ7_9NOCA</name>
<dbReference type="KEGG" id="nwl:NWFMUON74_52640"/>
<accession>A0A7G1KQQ7</accession>
<keyword evidence="2" id="KW-1185">Reference proteome</keyword>